<organism evidence="2 3">
    <name type="scientific">Handroanthus impetiginosus</name>
    <dbReference type="NCBI Taxonomy" id="429701"/>
    <lineage>
        <taxon>Eukaryota</taxon>
        <taxon>Viridiplantae</taxon>
        <taxon>Streptophyta</taxon>
        <taxon>Embryophyta</taxon>
        <taxon>Tracheophyta</taxon>
        <taxon>Spermatophyta</taxon>
        <taxon>Magnoliopsida</taxon>
        <taxon>eudicotyledons</taxon>
        <taxon>Gunneridae</taxon>
        <taxon>Pentapetalae</taxon>
        <taxon>asterids</taxon>
        <taxon>lamiids</taxon>
        <taxon>Lamiales</taxon>
        <taxon>Bignoniaceae</taxon>
        <taxon>Crescentiina</taxon>
        <taxon>Tabebuia alliance</taxon>
        <taxon>Handroanthus</taxon>
    </lineage>
</organism>
<reference evidence="3" key="1">
    <citation type="journal article" date="2018" name="Gigascience">
        <title>Genome assembly of the Pink Ipe (Handroanthus impetiginosus, Bignoniaceae), a highly valued, ecologically keystone Neotropical timber forest tree.</title>
        <authorList>
            <person name="Silva-Junior O.B."/>
            <person name="Grattapaglia D."/>
            <person name="Novaes E."/>
            <person name="Collevatti R.G."/>
        </authorList>
    </citation>
    <scope>NUCLEOTIDE SEQUENCE [LARGE SCALE GENOMIC DNA]</scope>
    <source>
        <strain evidence="3">cv. UFG-1</strain>
    </source>
</reference>
<comment type="caution">
    <text evidence="2">The sequence shown here is derived from an EMBL/GenBank/DDBJ whole genome shotgun (WGS) entry which is preliminary data.</text>
</comment>
<gene>
    <name evidence="2" type="ORF">CDL12_12349</name>
</gene>
<feature type="compositionally biased region" description="Polar residues" evidence="1">
    <location>
        <begin position="80"/>
        <end position="94"/>
    </location>
</feature>
<dbReference type="AlphaFoldDB" id="A0A2G9HC23"/>
<name>A0A2G9HC23_9LAMI</name>
<evidence type="ECO:0000256" key="1">
    <source>
        <dbReference type="SAM" id="MobiDB-lite"/>
    </source>
</evidence>
<feature type="region of interest" description="Disordered" evidence="1">
    <location>
        <begin position="36"/>
        <end position="63"/>
    </location>
</feature>
<evidence type="ECO:0000313" key="2">
    <source>
        <dbReference type="EMBL" id="PIN15013.1"/>
    </source>
</evidence>
<sequence length="130" mass="14581">MTTGEAEWPKMCFIFETPKPVDVILNNEAIEIFDDQSTPRPLEAHDRVPSFPMNVRRESPSPISSAFWSELPRIVGRSEVASQTPFNQTRSPAQRSRMRRSHVSNPSTGEAGCNSHASSATPKKPDRHNH</sequence>
<proteinExistence type="predicted"/>
<dbReference type="EMBL" id="NKXS01002167">
    <property type="protein sequence ID" value="PIN15013.1"/>
    <property type="molecule type" value="Genomic_DNA"/>
</dbReference>
<dbReference type="Proteomes" id="UP000231279">
    <property type="component" value="Unassembled WGS sequence"/>
</dbReference>
<keyword evidence="3" id="KW-1185">Reference proteome</keyword>
<protein>
    <submittedName>
        <fullName evidence="2">Uncharacterized protein</fullName>
    </submittedName>
</protein>
<evidence type="ECO:0000313" key="3">
    <source>
        <dbReference type="Proteomes" id="UP000231279"/>
    </source>
</evidence>
<accession>A0A2G9HC23</accession>
<feature type="region of interest" description="Disordered" evidence="1">
    <location>
        <begin position="78"/>
        <end position="130"/>
    </location>
</feature>